<dbReference type="Proteomes" id="UP001054252">
    <property type="component" value="Unassembled WGS sequence"/>
</dbReference>
<evidence type="ECO:0000313" key="2">
    <source>
        <dbReference type="EMBL" id="GKU99827.1"/>
    </source>
</evidence>
<sequence length="413" mass="46783">MPPRKSRDKEVQPAQAEHANDPITFLPVSPLAKRSYGNPIFKERDADRRDDFAESSNVFRGMTERLDLAFKEQNQAMRRLVESQAESSRREEELITQCIEEMRRVFEKGTRVMRETGEESHRPLQAVSEQVVEQEDDQSSTSPKVASVIVSPDGVLKATFEAQEQSGNHGSESKEDDTIHFGEFSVNLSCPVLTLPLVFQAKKEEESIVCEFPEQTEEEVSVVPAQDDEEEDMADKIVFEKPEEKMARHIRPLYINAHMDGTPISRGVNHSRGVLPVELTVGNKTLMFAFFVVDTVATYNALLGRDWIHSSWCVPSSLHQKLIFWNCGKAEVVSADDKPFSANTHLVEARYYEEDIGTIRFFGMDRHGKPIGITACSRPSLSKRAVEEVCDELLRPTTIIPYRPKGKLKIEEI</sequence>
<keyword evidence="3" id="KW-1185">Reference proteome</keyword>
<name>A0AAV5IPG8_9ROSI</name>
<evidence type="ECO:0000256" key="1">
    <source>
        <dbReference type="SAM" id="MobiDB-lite"/>
    </source>
</evidence>
<gene>
    <name evidence="2" type="ORF">SLEP1_g12614</name>
</gene>
<organism evidence="2 3">
    <name type="scientific">Rubroshorea leprosula</name>
    <dbReference type="NCBI Taxonomy" id="152421"/>
    <lineage>
        <taxon>Eukaryota</taxon>
        <taxon>Viridiplantae</taxon>
        <taxon>Streptophyta</taxon>
        <taxon>Embryophyta</taxon>
        <taxon>Tracheophyta</taxon>
        <taxon>Spermatophyta</taxon>
        <taxon>Magnoliopsida</taxon>
        <taxon>eudicotyledons</taxon>
        <taxon>Gunneridae</taxon>
        <taxon>Pentapetalae</taxon>
        <taxon>rosids</taxon>
        <taxon>malvids</taxon>
        <taxon>Malvales</taxon>
        <taxon>Dipterocarpaceae</taxon>
        <taxon>Rubroshorea</taxon>
    </lineage>
</organism>
<evidence type="ECO:0000313" key="3">
    <source>
        <dbReference type="Proteomes" id="UP001054252"/>
    </source>
</evidence>
<feature type="compositionally biased region" description="Basic and acidic residues" evidence="1">
    <location>
        <begin position="1"/>
        <end position="11"/>
    </location>
</feature>
<reference evidence="2 3" key="1">
    <citation type="journal article" date="2021" name="Commun. Biol.">
        <title>The genome of Shorea leprosula (Dipterocarpaceae) highlights the ecological relevance of drought in aseasonal tropical rainforests.</title>
        <authorList>
            <person name="Ng K.K.S."/>
            <person name="Kobayashi M.J."/>
            <person name="Fawcett J.A."/>
            <person name="Hatakeyama M."/>
            <person name="Paape T."/>
            <person name="Ng C.H."/>
            <person name="Ang C.C."/>
            <person name="Tnah L.H."/>
            <person name="Lee C.T."/>
            <person name="Nishiyama T."/>
            <person name="Sese J."/>
            <person name="O'Brien M.J."/>
            <person name="Copetti D."/>
            <person name="Mohd Noor M.I."/>
            <person name="Ong R.C."/>
            <person name="Putra M."/>
            <person name="Sireger I.Z."/>
            <person name="Indrioko S."/>
            <person name="Kosugi Y."/>
            <person name="Izuno A."/>
            <person name="Isagi Y."/>
            <person name="Lee S.L."/>
            <person name="Shimizu K.K."/>
        </authorList>
    </citation>
    <scope>NUCLEOTIDE SEQUENCE [LARGE SCALE GENOMIC DNA]</scope>
    <source>
        <strain evidence="2">214</strain>
    </source>
</reference>
<dbReference type="EMBL" id="BPVZ01000014">
    <property type="protein sequence ID" value="GKU99827.1"/>
    <property type="molecule type" value="Genomic_DNA"/>
</dbReference>
<comment type="caution">
    <text evidence="2">The sequence shown here is derived from an EMBL/GenBank/DDBJ whole genome shotgun (WGS) entry which is preliminary data.</text>
</comment>
<dbReference type="AlphaFoldDB" id="A0AAV5IPG8"/>
<accession>A0AAV5IPG8</accession>
<feature type="region of interest" description="Disordered" evidence="1">
    <location>
        <begin position="1"/>
        <end position="24"/>
    </location>
</feature>
<proteinExistence type="predicted"/>
<protein>
    <submittedName>
        <fullName evidence="2">Uncharacterized protein</fullName>
    </submittedName>
</protein>